<accession>A0AAV7XV28</accession>
<feature type="region of interest" description="Disordered" evidence="1">
    <location>
        <begin position="136"/>
        <end position="157"/>
    </location>
</feature>
<dbReference type="EMBL" id="JAPTSV010000003">
    <property type="protein sequence ID" value="KAJ1529925.1"/>
    <property type="molecule type" value="Genomic_DNA"/>
</dbReference>
<feature type="compositionally biased region" description="Basic and acidic residues" evidence="1">
    <location>
        <begin position="139"/>
        <end position="148"/>
    </location>
</feature>
<feature type="compositionally biased region" description="Low complexity" evidence="1">
    <location>
        <begin position="201"/>
        <end position="211"/>
    </location>
</feature>
<comment type="caution">
    <text evidence="2">The sequence shown here is derived from an EMBL/GenBank/DDBJ whole genome shotgun (WGS) entry which is preliminary data.</text>
</comment>
<reference evidence="2" key="1">
    <citation type="submission" date="2022-12" db="EMBL/GenBank/DDBJ databases">
        <title>Chromosome-level genome assembly of the bean flower thrips Megalurothrips usitatus.</title>
        <authorList>
            <person name="Ma L."/>
            <person name="Liu Q."/>
            <person name="Li H."/>
            <person name="Cai W."/>
        </authorList>
    </citation>
    <scope>NUCLEOTIDE SEQUENCE</scope>
    <source>
        <strain evidence="2">Cailab_2022a</strain>
    </source>
</reference>
<keyword evidence="3" id="KW-1185">Reference proteome</keyword>
<evidence type="ECO:0000313" key="3">
    <source>
        <dbReference type="Proteomes" id="UP001075354"/>
    </source>
</evidence>
<dbReference type="AlphaFoldDB" id="A0AAV7XV28"/>
<protein>
    <submittedName>
        <fullName evidence="2">Uncharacterized protein</fullName>
    </submittedName>
</protein>
<proteinExistence type="predicted"/>
<name>A0AAV7XV28_9NEOP</name>
<evidence type="ECO:0000256" key="1">
    <source>
        <dbReference type="SAM" id="MobiDB-lite"/>
    </source>
</evidence>
<evidence type="ECO:0000313" key="2">
    <source>
        <dbReference type="EMBL" id="KAJ1529925.1"/>
    </source>
</evidence>
<organism evidence="2 3">
    <name type="scientific">Megalurothrips usitatus</name>
    <name type="common">bean blossom thrips</name>
    <dbReference type="NCBI Taxonomy" id="439358"/>
    <lineage>
        <taxon>Eukaryota</taxon>
        <taxon>Metazoa</taxon>
        <taxon>Ecdysozoa</taxon>
        <taxon>Arthropoda</taxon>
        <taxon>Hexapoda</taxon>
        <taxon>Insecta</taxon>
        <taxon>Pterygota</taxon>
        <taxon>Neoptera</taxon>
        <taxon>Paraneoptera</taxon>
        <taxon>Thysanoptera</taxon>
        <taxon>Terebrantia</taxon>
        <taxon>Thripoidea</taxon>
        <taxon>Thripidae</taxon>
        <taxon>Megalurothrips</taxon>
    </lineage>
</organism>
<feature type="region of interest" description="Disordered" evidence="1">
    <location>
        <begin position="185"/>
        <end position="224"/>
    </location>
</feature>
<dbReference type="Proteomes" id="UP001075354">
    <property type="component" value="Chromosome 3"/>
</dbReference>
<gene>
    <name evidence="2" type="ORF">ONE63_006654</name>
</gene>
<sequence>MSADSLAMIMAASGGTAVAAAYQPPPSPPLQDVLGNPPRNSIVTGRCAAPLLAYPDEDFRFGQTNRRLYNRRSGRKQEQKKAARAADLKDDMDKYVASPLAVSKFDPNVFLDGFVFDNTPTYGQEVSEQPFWSNFEQKQGNDKSHDKSGQSSGLDFQHGYDWLQNEDSQNDDCFWSKTAQKHNDHWSQNEGCRWPRSVETSPASSVSAVSPIGTSPVWAPPDDSPLDLSGQRLRKRCTFNYNI</sequence>